<organism evidence="1 2">
    <name type="scientific">Rhabditophanes sp. KR3021</name>
    <dbReference type="NCBI Taxonomy" id="114890"/>
    <lineage>
        <taxon>Eukaryota</taxon>
        <taxon>Metazoa</taxon>
        <taxon>Ecdysozoa</taxon>
        <taxon>Nematoda</taxon>
        <taxon>Chromadorea</taxon>
        <taxon>Rhabditida</taxon>
        <taxon>Tylenchina</taxon>
        <taxon>Panagrolaimomorpha</taxon>
        <taxon>Strongyloidoidea</taxon>
        <taxon>Alloionematidae</taxon>
        <taxon>Rhabditophanes</taxon>
    </lineage>
</organism>
<evidence type="ECO:0000313" key="1">
    <source>
        <dbReference type="Proteomes" id="UP000095286"/>
    </source>
</evidence>
<protein>
    <submittedName>
        <fullName evidence="2">Cleft lip and palate transmembrane protein 1-like protein</fullName>
    </submittedName>
</protein>
<dbReference type="Proteomes" id="UP000095286">
    <property type="component" value="Unplaced"/>
</dbReference>
<dbReference type="WBParaSite" id="RSKR_0000628600.1">
    <property type="protein sequence ID" value="RSKR_0000628600.1"/>
    <property type="gene ID" value="RSKR_0000628600"/>
</dbReference>
<sequence length="528" mass="61593">MSISKVINILLLLIVPVYIGNSLYEFYKLYHPKQCDLVVDKQCIEPLTIFRKDNDAPVQIRLFQSFSDNLQVGDPVELFRQNDFILKDGLFTNVTVNVANKRSINNLFIHVLLYPNNYDDSKKAIWASDLSVKAVDLRVPVDKEYNLLESEVKEDKVDPKKRALPTLHIAKTIKVAIISDMYSYSRNNIPSEFYNHMKIVGNNKYVPVLVKDFMKDRTTFYQQFDSNTIELSFQVRAISIGEFRLASNFETSFSKLKELGFKDHDFDQMKEIFCAINFYYLGMIITVCTVHIVVDFLSFTTDISFWKSRKDMRGLSMKVLVWNCFSDTIILLYLYEQKSSLLIIIPCGIRIVIELWKLSKATKTEVTFKYLIIPSFQCGQKSKDELETDQFDNEAMKYLYIIMTPICIGGAIYSLAYVPHKSWYSWLINSLANGIYGFGFIFMLPQLFLNYKLKSVAHLPWKPFMLKAFNTFIDDVFSMIVTMPTAHRIACFRDDIVFFIYLYQRYLYPVDKNRLDESIDEGSKQKIE</sequence>
<reference evidence="2" key="1">
    <citation type="submission" date="2016-11" db="UniProtKB">
        <authorList>
            <consortium name="WormBaseParasite"/>
        </authorList>
    </citation>
    <scope>IDENTIFICATION</scope>
    <source>
        <strain evidence="2">KR3021</strain>
    </source>
</reference>
<proteinExistence type="predicted"/>
<name>A0AC35TZT1_9BILA</name>
<evidence type="ECO:0000313" key="2">
    <source>
        <dbReference type="WBParaSite" id="RSKR_0000628600.1"/>
    </source>
</evidence>
<accession>A0AC35TZT1</accession>